<keyword evidence="7 19" id="KW-1003">Cell membrane</keyword>
<proteinExistence type="inferred from homology"/>
<protein>
    <recommendedName>
        <fullName evidence="6 19">Adenosylcobinamide-GDP ribazoletransferase</fullName>
        <ecNumber evidence="5 19">2.7.8.26</ecNumber>
    </recommendedName>
    <alternativeName>
        <fullName evidence="16 19">Cobalamin synthase</fullName>
    </alternativeName>
    <alternativeName>
        <fullName evidence="15 19">Cobalamin-5'-phosphate synthase</fullName>
    </alternativeName>
</protein>
<evidence type="ECO:0000256" key="5">
    <source>
        <dbReference type="ARBA" id="ARBA00013200"/>
    </source>
</evidence>
<evidence type="ECO:0000256" key="1">
    <source>
        <dbReference type="ARBA" id="ARBA00001946"/>
    </source>
</evidence>
<evidence type="ECO:0000313" key="20">
    <source>
        <dbReference type="EMBL" id="GGP22013.1"/>
    </source>
</evidence>
<accession>A0A830GY36</accession>
<evidence type="ECO:0000256" key="19">
    <source>
        <dbReference type="HAMAP-Rule" id="MF_00719"/>
    </source>
</evidence>
<dbReference type="GO" id="GO:0051073">
    <property type="term" value="F:adenosylcobinamide-GDP ribazoletransferase activity"/>
    <property type="evidence" value="ECO:0007669"/>
    <property type="project" value="UniProtKB-UniRule"/>
</dbReference>
<evidence type="ECO:0000256" key="6">
    <source>
        <dbReference type="ARBA" id="ARBA00015850"/>
    </source>
</evidence>
<evidence type="ECO:0000256" key="11">
    <source>
        <dbReference type="ARBA" id="ARBA00022842"/>
    </source>
</evidence>
<evidence type="ECO:0000256" key="18">
    <source>
        <dbReference type="ARBA" id="ARBA00049504"/>
    </source>
</evidence>
<comment type="function">
    <text evidence="14 19">Joins adenosylcobinamide-GDP and alpha-ribazole to generate adenosylcobalamin (Ado-cobalamin). Also synthesizes adenosylcobalamin 5'-phosphate from adenosylcobinamide-GDP and alpha-ribazole 5'-phosphate.</text>
</comment>
<organism evidence="20 21">
    <name type="scientific">Thermocladium modestius</name>
    <dbReference type="NCBI Taxonomy" id="62609"/>
    <lineage>
        <taxon>Archaea</taxon>
        <taxon>Thermoproteota</taxon>
        <taxon>Thermoprotei</taxon>
        <taxon>Thermoproteales</taxon>
        <taxon>Thermoproteaceae</taxon>
        <taxon>Thermocladium</taxon>
    </lineage>
</organism>
<comment type="caution">
    <text evidence="20">The sequence shown here is derived from an EMBL/GenBank/DDBJ whole genome shotgun (WGS) entry which is preliminary data.</text>
</comment>
<comment type="pathway">
    <text evidence="3 19">Cofactor biosynthesis; adenosylcobalamin biosynthesis; adenosylcobalamin from cob(II)yrinate a,c-diamide: step 7/7.</text>
</comment>
<dbReference type="PANTHER" id="PTHR34148:SF1">
    <property type="entry name" value="ADENOSYLCOBINAMIDE-GDP RIBAZOLETRANSFERASE"/>
    <property type="match status" value="1"/>
</dbReference>
<comment type="similarity">
    <text evidence="4 19">Belongs to the CobS family.</text>
</comment>
<dbReference type="Proteomes" id="UP000610960">
    <property type="component" value="Unassembled WGS sequence"/>
</dbReference>
<evidence type="ECO:0000256" key="9">
    <source>
        <dbReference type="ARBA" id="ARBA00022679"/>
    </source>
</evidence>
<evidence type="ECO:0000256" key="14">
    <source>
        <dbReference type="ARBA" id="ARBA00025228"/>
    </source>
</evidence>
<dbReference type="PANTHER" id="PTHR34148">
    <property type="entry name" value="ADENOSYLCOBINAMIDE-GDP RIBAZOLETRANSFERASE"/>
    <property type="match status" value="1"/>
</dbReference>
<keyword evidence="10 19" id="KW-0812">Transmembrane</keyword>
<dbReference type="OrthoDB" id="11748at2157"/>
<keyword evidence="13 19" id="KW-0472">Membrane</keyword>
<evidence type="ECO:0000256" key="8">
    <source>
        <dbReference type="ARBA" id="ARBA00022573"/>
    </source>
</evidence>
<evidence type="ECO:0000313" key="21">
    <source>
        <dbReference type="Proteomes" id="UP000610960"/>
    </source>
</evidence>
<reference evidence="20" key="2">
    <citation type="submission" date="2020-09" db="EMBL/GenBank/DDBJ databases">
        <authorList>
            <person name="Sun Q."/>
            <person name="Ohkuma M."/>
        </authorList>
    </citation>
    <scope>NUCLEOTIDE SEQUENCE</scope>
    <source>
        <strain evidence="20">JCM 10088</strain>
    </source>
</reference>
<dbReference type="GO" id="GO:0009236">
    <property type="term" value="P:cobalamin biosynthetic process"/>
    <property type="evidence" value="ECO:0007669"/>
    <property type="project" value="UniProtKB-UniRule"/>
</dbReference>
<evidence type="ECO:0000256" key="12">
    <source>
        <dbReference type="ARBA" id="ARBA00022989"/>
    </source>
</evidence>
<dbReference type="InterPro" id="IPR003805">
    <property type="entry name" value="CobS"/>
</dbReference>
<dbReference type="RefSeq" id="WP_188596901.1">
    <property type="nucleotide sequence ID" value="NZ_BMNL01000003.1"/>
</dbReference>
<keyword evidence="12 19" id="KW-1133">Transmembrane helix</keyword>
<evidence type="ECO:0000256" key="15">
    <source>
        <dbReference type="ARBA" id="ARBA00032605"/>
    </source>
</evidence>
<evidence type="ECO:0000256" key="13">
    <source>
        <dbReference type="ARBA" id="ARBA00023136"/>
    </source>
</evidence>
<reference evidence="20" key="1">
    <citation type="journal article" date="2014" name="Int. J. Syst. Evol. Microbiol.">
        <title>Complete genome sequence of Corynebacterium casei LMG S-19264T (=DSM 44701T), isolated from a smear-ripened cheese.</title>
        <authorList>
            <consortium name="US DOE Joint Genome Institute (JGI-PGF)"/>
            <person name="Walter F."/>
            <person name="Albersmeier A."/>
            <person name="Kalinowski J."/>
            <person name="Ruckert C."/>
        </authorList>
    </citation>
    <scope>NUCLEOTIDE SEQUENCE</scope>
    <source>
        <strain evidence="20">JCM 10088</strain>
    </source>
</reference>
<evidence type="ECO:0000256" key="3">
    <source>
        <dbReference type="ARBA" id="ARBA00004663"/>
    </source>
</evidence>
<comment type="catalytic activity">
    <reaction evidence="17 19">
        <text>alpha-ribazole + adenosylcob(III)inamide-GDP = adenosylcob(III)alamin + GMP + H(+)</text>
        <dbReference type="Rhea" id="RHEA:16049"/>
        <dbReference type="ChEBI" id="CHEBI:10329"/>
        <dbReference type="ChEBI" id="CHEBI:15378"/>
        <dbReference type="ChEBI" id="CHEBI:18408"/>
        <dbReference type="ChEBI" id="CHEBI:58115"/>
        <dbReference type="ChEBI" id="CHEBI:60487"/>
        <dbReference type="EC" id="2.7.8.26"/>
    </reaction>
</comment>
<evidence type="ECO:0000256" key="16">
    <source>
        <dbReference type="ARBA" id="ARBA00032853"/>
    </source>
</evidence>
<dbReference type="EC" id="2.7.8.26" evidence="5 19"/>
<evidence type="ECO:0000256" key="10">
    <source>
        <dbReference type="ARBA" id="ARBA00022692"/>
    </source>
</evidence>
<evidence type="ECO:0000256" key="4">
    <source>
        <dbReference type="ARBA" id="ARBA00010561"/>
    </source>
</evidence>
<evidence type="ECO:0000256" key="17">
    <source>
        <dbReference type="ARBA" id="ARBA00048623"/>
    </source>
</evidence>
<dbReference type="GO" id="GO:0005886">
    <property type="term" value="C:plasma membrane"/>
    <property type="evidence" value="ECO:0007669"/>
    <property type="project" value="UniProtKB-SubCell"/>
</dbReference>
<dbReference type="EMBL" id="BMNL01000003">
    <property type="protein sequence ID" value="GGP22013.1"/>
    <property type="molecule type" value="Genomic_DNA"/>
</dbReference>
<dbReference type="UniPathway" id="UPA00148">
    <property type="reaction ID" value="UER00238"/>
</dbReference>
<keyword evidence="8 19" id="KW-0169">Cobalamin biosynthesis</keyword>
<comment type="catalytic activity">
    <reaction evidence="18 19">
        <text>alpha-ribazole 5'-phosphate + adenosylcob(III)inamide-GDP = adenosylcob(III)alamin 5'-phosphate + GMP + H(+)</text>
        <dbReference type="Rhea" id="RHEA:23560"/>
        <dbReference type="ChEBI" id="CHEBI:15378"/>
        <dbReference type="ChEBI" id="CHEBI:57918"/>
        <dbReference type="ChEBI" id="CHEBI:58115"/>
        <dbReference type="ChEBI" id="CHEBI:60487"/>
        <dbReference type="ChEBI" id="CHEBI:60493"/>
        <dbReference type="EC" id="2.7.8.26"/>
    </reaction>
</comment>
<keyword evidence="9 19" id="KW-0808">Transferase</keyword>
<dbReference type="Pfam" id="PF02654">
    <property type="entry name" value="CobS"/>
    <property type="match status" value="1"/>
</dbReference>
<gene>
    <name evidence="19" type="primary">cobS</name>
    <name evidence="20" type="ORF">GCM10007981_16470</name>
</gene>
<dbReference type="HAMAP" id="MF_00719">
    <property type="entry name" value="CobS"/>
    <property type="match status" value="1"/>
</dbReference>
<keyword evidence="11 19" id="KW-0460">Magnesium</keyword>
<evidence type="ECO:0000256" key="2">
    <source>
        <dbReference type="ARBA" id="ARBA00004651"/>
    </source>
</evidence>
<sequence>MQLRRYLNELLSLIAFLTVIPTGRGDLEEAASGFYLAPLVGFIEGAIASPPLLLGKPLLSASLAVAILALITGFNHVDGFLDFSEAIMSRSTDPVAVLRDKHRGSFAVAAGALLFIVLTSAVSSASDPVIQLIESSSSAAFSMYVLANISEPAESGLGRAFILASKDDSKAIASLAIYSALELAVSRSPLVFAIVTAEALAVAYLSKSIAMARLGFVNGDVLGFAYELTLLATASTMAYLPPYLSPI</sequence>
<evidence type="ECO:0000256" key="7">
    <source>
        <dbReference type="ARBA" id="ARBA00022475"/>
    </source>
</evidence>
<comment type="cofactor">
    <cofactor evidence="1 19">
        <name>Mg(2+)</name>
        <dbReference type="ChEBI" id="CHEBI:18420"/>
    </cofactor>
</comment>
<dbReference type="GO" id="GO:0008818">
    <property type="term" value="F:cobalamin 5'-phosphate synthase activity"/>
    <property type="evidence" value="ECO:0007669"/>
    <property type="project" value="UniProtKB-UniRule"/>
</dbReference>
<dbReference type="AlphaFoldDB" id="A0A830GY36"/>
<name>A0A830GY36_9CREN</name>
<keyword evidence="21" id="KW-1185">Reference proteome</keyword>
<comment type="subcellular location">
    <subcellularLocation>
        <location evidence="2 19">Cell membrane</location>
        <topology evidence="2 19">Multi-pass membrane protein</topology>
    </subcellularLocation>
</comment>